<dbReference type="GeneID" id="128315879"/>
<reference evidence="3" key="1">
    <citation type="submission" date="2025-08" db="UniProtKB">
        <authorList>
            <consortium name="RefSeq"/>
        </authorList>
    </citation>
    <scope>IDENTIFICATION</scope>
    <source>
        <tissue evidence="3">Blood</tissue>
    </source>
</reference>
<sequence>MAPAGGAGVRAPLSGGRGGACAGPSRGPAPTGGVRPPPRGSLCASRGGVGGGGRARPDRPEGDGELRPLPELPRPPPSAREERRLWGPGQGSPPARRPPPGPPPAQPRAPTPPSGPARAPLRCSRRPRARRVPAPGRPGAAVRQGGRGLRLAESAGVRAARRDARAGQCGHVAATADGPTRGACRCRGASSGRTGGGSRVFSPCVSPGGARAPGPRCAMRERRGQVVPAPATSWVRRIECDSRCERARESVGSAPNAFTFEHGKVFPSCSPGAVLEERSVPGRNCRCSMKSHI</sequence>
<dbReference type="RefSeq" id="XP_053079589.1">
    <property type="nucleotide sequence ID" value="XM_053223614.1"/>
</dbReference>
<proteinExistence type="predicted"/>
<keyword evidence="2" id="KW-1185">Reference proteome</keyword>
<name>A0ABM3Q6N3_ACIJB</name>
<evidence type="ECO:0000256" key="1">
    <source>
        <dbReference type="SAM" id="MobiDB-lite"/>
    </source>
</evidence>
<dbReference type="Proteomes" id="UP001652583">
    <property type="component" value="Chromosome B3"/>
</dbReference>
<feature type="compositionally biased region" description="Pro residues" evidence="1">
    <location>
        <begin position="95"/>
        <end position="115"/>
    </location>
</feature>
<gene>
    <name evidence="3" type="primary">LOC128315879</name>
</gene>
<evidence type="ECO:0000313" key="2">
    <source>
        <dbReference type="Proteomes" id="UP001652583"/>
    </source>
</evidence>
<organism evidence="2 3">
    <name type="scientific">Acinonyx jubatus</name>
    <name type="common">Cheetah</name>
    <dbReference type="NCBI Taxonomy" id="32536"/>
    <lineage>
        <taxon>Eukaryota</taxon>
        <taxon>Metazoa</taxon>
        <taxon>Chordata</taxon>
        <taxon>Craniata</taxon>
        <taxon>Vertebrata</taxon>
        <taxon>Euteleostomi</taxon>
        <taxon>Mammalia</taxon>
        <taxon>Eutheria</taxon>
        <taxon>Laurasiatheria</taxon>
        <taxon>Carnivora</taxon>
        <taxon>Feliformia</taxon>
        <taxon>Felidae</taxon>
        <taxon>Felinae</taxon>
        <taxon>Acinonyx</taxon>
    </lineage>
</organism>
<evidence type="ECO:0000313" key="3">
    <source>
        <dbReference type="RefSeq" id="XP_053079589.1"/>
    </source>
</evidence>
<feature type="compositionally biased region" description="Basic and acidic residues" evidence="1">
    <location>
        <begin position="55"/>
        <end position="68"/>
    </location>
</feature>
<accession>A0ABM3Q6N3</accession>
<feature type="compositionally biased region" description="Low complexity" evidence="1">
    <location>
        <begin position="132"/>
        <end position="144"/>
    </location>
</feature>
<protein>
    <submittedName>
        <fullName evidence="3">Translation initiation factor IF-2-like</fullName>
    </submittedName>
</protein>
<feature type="region of interest" description="Disordered" evidence="1">
    <location>
        <begin position="1"/>
        <end position="150"/>
    </location>
</feature>